<reference evidence="2" key="1">
    <citation type="submission" date="2024-06" db="EMBL/GenBank/DDBJ databases">
        <title>Multi-omics analyses provide insights into the biosynthesis of the anticancer antibiotic pleurotin in Hohenbuehelia grisea.</title>
        <authorList>
            <person name="Weaver J.A."/>
            <person name="Alberti F."/>
        </authorList>
    </citation>
    <scope>NUCLEOTIDE SEQUENCE [LARGE SCALE GENOMIC DNA]</scope>
    <source>
        <strain evidence="2">T-177</strain>
    </source>
</reference>
<evidence type="ECO:0000313" key="1">
    <source>
        <dbReference type="EMBL" id="KAL0955758.1"/>
    </source>
</evidence>
<evidence type="ECO:0008006" key="3">
    <source>
        <dbReference type="Google" id="ProtNLM"/>
    </source>
</evidence>
<dbReference type="InterPro" id="IPR027417">
    <property type="entry name" value="P-loop_NTPase"/>
</dbReference>
<evidence type="ECO:0000313" key="2">
    <source>
        <dbReference type="Proteomes" id="UP001556367"/>
    </source>
</evidence>
<dbReference type="PANTHER" id="PTHR10285">
    <property type="entry name" value="URIDINE KINASE"/>
    <property type="match status" value="1"/>
</dbReference>
<dbReference type="Proteomes" id="UP001556367">
    <property type="component" value="Unassembled WGS sequence"/>
</dbReference>
<accession>A0ABR3JJ13</accession>
<keyword evidence="2" id="KW-1185">Reference proteome</keyword>
<dbReference type="Gene3D" id="3.40.50.300">
    <property type="entry name" value="P-loop containing nucleotide triphosphate hydrolases"/>
    <property type="match status" value="1"/>
</dbReference>
<protein>
    <recommendedName>
        <fullName evidence="3">P-loop containing nucleoside triphosphate hydrolase protein</fullName>
    </recommendedName>
</protein>
<dbReference type="SUPFAM" id="SSF52540">
    <property type="entry name" value="P-loop containing nucleoside triphosphate hydrolases"/>
    <property type="match status" value="1"/>
</dbReference>
<organism evidence="1 2">
    <name type="scientific">Hohenbuehelia grisea</name>
    <dbReference type="NCBI Taxonomy" id="104357"/>
    <lineage>
        <taxon>Eukaryota</taxon>
        <taxon>Fungi</taxon>
        <taxon>Dikarya</taxon>
        <taxon>Basidiomycota</taxon>
        <taxon>Agaricomycotina</taxon>
        <taxon>Agaricomycetes</taxon>
        <taxon>Agaricomycetidae</taxon>
        <taxon>Agaricales</taxon>
        <taxon>Pleurotineae</taxon>
        <taxon>Pleurotaceae</taxon>
        <taxon>Hohenbuehelia</taxon>
    </lineage>
</organism>
<proteinExistence type="predicted"/>
<comment type="caution">
    <text evidence="1">The sequence shown here is derived from an EMBL/GenBank/DDBJ whole genome shotgun (WGS) entry which is preliminary data.</text>
</comment>
<sequence length="328" mass="36971">MSKTATPAIRHISEHVLEHLVRATATSPPLFVAFQGPQGSGKSYLTSSLKAHLSETPPRLNVAVLSIDDLYLPHAGLRALAQEHRENKLWKGRGQPGTHDAKLGIQLLERLKKINDADADHDDEVELPVFDKSLHAGEGDRLPPGHGQLVRKPLDIVLFEGWCTGFYPISDQELEARWTRRWVPEKQKLSMPDDEDAVCTKADVQMVNEVLRNYVALWEFFNVFVQIKPAIDKTFTSSEYAVIYKWRLQQEHAMKATNGGRGMSDESVKSFVDRYIPGYVFFGDGITEGLEDGVQDGLTKIRSRPPWIGKGLRLFLGESRDVVRVEKF</sequence>
<gene>
    <name evidence="1" type="ORF">HGRIS_001973</name>
</gene>
<dbReference type="EMBL" id="JASNQZ010000006">
    <property type="protein sequence ID" value="KAL0955758.1"/>
    <property type="molecule type" value="Genomic_DNA"/>
</dbReference>
<name>A0ABR3JJ13_9AGAR</name>